<feature type="compositionally biased region" description="Pro residues" evidence="1">
    <location>
        <begin position="19"/>
        <end position="30"/>
    </location>
</feature>
<dbReference type="Proteomes" id="UP000298061">
    <property type="component" value="Unassembled WGS sequence"/>
</dbReference>
<evidence type="ECO:0000256" key="1">
    <source>
        <dbReference type="SAM" id="MobiDB-lite"/>
    </source>
</evidence>
<protein>
    <submittedName>
        <fullName evidence="2">Uncharacterized protein</fullName>
    </submittedName>
</protein>
<evidence type="ECO:0000313" key="2">
    <source>
        <dbReference type="EMBL" id="TFY82562.1"/>
    </source>
</evidence>
<proteinExistence type="predicted"/>
<organism evidence="2 3">
    <name type="scientific">Hericium alpestre</name>
    <dbReference type="NCBI Taxonomy" id="135208"/>
    <lineage>
        <taxon>Eukaryota</taxon>
        <taxon>Fungi</taxon>
        <taxon>Dikarya</taxon>
        <taxon>Basidiomycota</taxon>
        <taxon>Agaricomycotina</taxon>
        <taxon>Agaricomycetes</taxon>
        <taxon>Russulales</taxon>
        <taxon>Hericiaceae</taxon>
        <taxon>Hericium</taxon>
    </lineage>
</organism>
<gene>
    <name evidence="2" type="ORF">EWM64_g1449</name>
</gene>
<sequence>MATATPTVLPRSQIFPRLLPKPPQPHPIPKAQPGRWTGRLNATRDIVQEMDDLSDEEAELEDITMEIKNRGYMFLVPIGKMFTQYEEKNDADEGSEGDDSHSSHQDSQGPGSDEDGGDESEEEGVDLDAEMEDMDDADGDPDEMDDADGFDDSEP</sequence>
<dbReference type="STRING" id="135208.A0A4Z0A6C5"/>
<dbReference type="AlphaFoldDB" id="A0A4Z0A6C5"/>
<keyword evidence="3" id="KW-1185">Reference proteome</keyword>
<accession>A0A4Z0A6C5</accession>
<dbReference type="EMBL" id="SFCI01000097">
    <property type="protein sequence ID" value="TFY82562.1"/>
    <property type="molecule type" value="Genomic_DNA"/>
</dbReference>
<name>A0A4Z0A6C5_9AGAM</name>
<reference evidence="2 3" key="1">
    <citation type="submission" date="2019-02" db="EMBL/GenBank/DDBJ databases">
        <title>Genome sequencing of the rare red list fungi Hericium alpestre (H. flagellum).</title>
        <authorList>
            <person name="Buettner E."/>
            <person name="Kellner H."/>
        </authorList>
    </citation>
    <scope>NUCLEOTIDE SEQUENCE [LARGE SCALE GENOMIC DNA]</scope>
    <source>
        <strain evidence="2 3">DSM 108284</strain>
    </source>
</reference>
<feature type="region of interest" description="Disordered" evidence="1">
    <location>
        <begin position="85"/>
        <end position="155"/>
    </location>
</feature>
<evidence type="ECO:0000313" key="3">
    <source>
        <dbReference type="Proteomes" id="UP000298061"/>
    </source>
</evidence>
<comment type="caution">
    <text evidence="2">The sequence shown here is derived from an EMBL/GenBank/DDBJ whole genome shotgun (WGS) entry which is preliminary data.</text>
</comment>
<feature type="compositionally biased region" description="Acidic residues" evidence="1">
    <location>
        <begin position="112"/>
        <end position="155"/>
    </location>
</feature>
<feature type="region of interest" description="Disordered" evidence="1">
    <location>
        <begin position="1"/>
        <end position="42"/>
    </location>
</feature>